<evidence type="ECO:0000313" key="1">
    <source>
        <dbReference type="EMBL" id="SNS97467.1"/>
    </source>
</evidence>
<protein>
    <submittedName>
        <fullName evidence="1">HEAT repeat-containing protein</fullName>
    </submittedName>
</protein>
<accession>A0A239IV45</accession>
<dbReference type="EMBL" id="FZPH01000002">
    <property type="protein sequence ID" value="SNS97467.1"/>
    <property type="molecule type" value="Genomic_DNA"/>
</dbReference>
<dbReference type="InterPro" id="IPR016024">
    <property type="entry name" value="ARM-type_fold"/>
</dbReference>
<dbReference type="Pfam" id="PF13646">
    <property type="entry name" value="HEAT_2"/>
    <property type="match status" value="1"/>
</dbReference>
<dbReference type="OrthoDB" id="3364884at2"/>
<organism evidence="1 2">
    <name type="scientific">Asanoa hainanensis</name>
    <dbReference type="NCBI Taxonomy" id="560556"/>
    <lineage>
        <taxon>Bacteria</taxon>
        <taxon>Bacillati</taxon>
        <taxon>Actinomycetota</taxon>
        <taxon>Actinomycetes</taxon>
        <taxon>Micromonosporales</taxon>
        <taxon>Micromonosporaceae</taxon>
        <taxon>Asanoa</taxon>
    </lineage>
</organism>
<proteinExistence type="predicted"/>
<name>A0A239IV45_9ACTN</name>
<dbReference type="Proteomes" id="UP000198362">
    <property type="component" value="Unassembled WGS sequence"/>
</dbReference>
<dbReference type="SUPFAM" id="SSF48371">
    <property type="entry name" value="ARM repeat"/>
    <property type="match status" value="1"/>
</dbReference>
<reference evidence="1 2" key="1">
    <citation type="submission" date="2017-06" db="EMBL/GenBank/DDBJ databases">
        <authorList>
            <person name="Kim H.J."/>
            <person name="Triplett B.A."/>
        </authorList>
    </citation>
    <scope>NUCLEOTIDE SEQUENCE [LARGE SCALE GENOMIC DNA]</scope>
    <source>
        <strain evidence="1 2">CGMCC 4.5593</strain>
    </source>
</reference>
<keyword evidence="2" id="KW-1185">Reference proteome</keyword>
<dbReference type="AlphaFoldDB" id="A0A239IV45"/>
<gene>
    <name evidence="1" type="ORF">SAMN05421812_102582</name>
</gene>
<evidence type="ECO:0000313" key="2">
    <source>
        <dbReference type="Proteomes" id="UP000198362"/>
    </source>
</evidence>
<dbReference type="RefSeq" id="WP_089245735.1">
    <property type="nucleotide sequence ID" value="NZ_FZPH01000002.1"/>
</dbReference>
<sequence>MLIDWESEEQLAAAVHGGPAGEASLLAAASTVAVVAALGEATGPSGVPFLRDLVADLTADPELRCAALVALAKRSGPGASDLLAEALYDGDDSVRNYALVALSCVGDDRAVDHVHALLALDLTDGERHRLPFAMQYMSIPAVTYLLRHAESRAREDELASLVRANLPRLGKVERDWLTVFWPDTVVDPPTGNRPHATDMVAWQPLLATIYPR</sequence>
<dbReference type="Gene3D" id="1.25.10.10">
    <property type="entry name" value="Leucine-rich Repeat Variant"/>
    <property type="match status" value="1"/>
</dbReference>
<dbReference type="InterPro" id="IPR011989">
    <property type="entry name" value="ARM-like"/>
</dbReference>